<gene>
    <name evidence="3" type="ORF">FLO80_16210</name>
</gene>
<dbReference type="Proteomes" id="UP000325291">
    <property type="component" value="Unassembled WGS sequence"/>
</dbReference>
<keyword evidence="3" id="KW-0378">Hydrolase</keyword>
<dbReference type="PANTHER" id="PTHR21240">
    <property type="entry name" value="2-AMINO-3-CARBOXYLMUCONATE-6-SEMIALDEHYDE DECARBOXYLASE"/>
    <property type="match status" value="1"/>
</dbReference>
<dbReference type="InterPro" id="IPR032465">
    <property type="entry name" value="ACMSD"/>
</dbReference>
<evidence type="ECO:0000256" key="1">
    <source>
        <dbReference type="ARBA" id="ARBA00023239"/>
    </source>
</evidence>
<evidence type="ECO:0000313" key="4">
    <source>
        <dbReference type="Proteomes" id="UP000325291"/>
    </source>
</evidence>
<evidence type="ECO:0000313" key="3">
    <source>
        <dbReference type="EMBL" id="KAA0912358.1"/>
    </source>
</evidence>
<dbReference type="RefSeq" id="WP_111364172.1">
    <property type="nucleotide sequence ID" value="NZ_VINQ01000014.1"/>
</dbReference>
<dbReference type="AlphaFoldDB" id="A0A5A9Z5F1"/>
<dbReference type="InterPro" id="IPR032466">
    <property type="entry name" value="Metal_Hydrolase"/>
</dbReference>
<keyword evidence="1" id="KW-0456">Lyase</keyword>
<name>A0A5A9Z5F1_9RHOB</name>
<dbReference type="Gene3D" id="3.20.20.140">
    <property type="entry name" value="Metal-dependent hydrolases"/>
    <property type="match status" value="1"/>
</dbReference>
<proteinExistence type="predicted"/>
<dbReference type="GO" id="GO:0016787">
    <property type="term" value="F:hydrolase activity"/>
    <property type="evidence" value="ECO:0007669"/>
    <property type="project" value="UniProtKB-KW"/>
</dbReference>
<accession>A0A5A9Z5F1</accession>
<dbReference type="EMBL" id="VINQ01000014">
    <property type="protein sequence ID" value="KAA0912358.1"/>
    <property type="molecule type" value="Genomic_DNA"/>
</dbReference>
<reference evidence="3 4" key="1">
    <citation type="submission" date="2019-07" db="EMBL/GenBank/DDBJ databases">
        <title>Aquicoccus porphyridii gen. nov., sp. nov., isolated from a small marine red alga, Porphyridium marinum.</title>
        <authorList>
            <person name="Liu L."/>
        </authorList>
    </citation>
    <scope>NUCLEOTIDE SEQUENCE [LARGE SCALE GENOMIC DNA]</scope>
    <source>
        <strain evidence="3 4">L1 8-17</strain>
    </source>
</reference>
<organism evidence="3 4">
    <name type="scientific">Aquicoccus porphyridii</name>
    <dbReference type="NCBI Taxonomy" id="1852029"/>
    <lineage>
        <taxon>Bacteria</taxon>
        <taxon>Pseudomonadati</taxon>
        <taxon>Pseudomonadota</taxon>
        <taxon>Alphaproteobacteria</taxon>
        <taxon>Rhodobacterales</taxon>
        <taxon>Paracoccaceae</taxon>
        <taxon>Aquicoccus</taxon>
    </lineage>
</organism>
<dbReference type="InterPro" id="IPR006680">
    <property type="entry name" value="Amidohydro-rel"/>
</dbReference>
<sequence length="292" mass="32470">MIIDYGATPPIPGLSLGDGSHLANYRRVYATSEKAAARGQVELGQWFQNRDDAGIGLTVIKARDVETTFGGRVTNEAVAKTVAAYPDQFIGFAGVDPNKGMIAVRELEHAIRDLGLKGLNLQCFENRLAVDDRRMYPLYAKCIELDIPVNIHVGINFSLQSSPDFGRPEMLDRVMCDFPELRVCAAPPGWPWVQELLAVAWRHPNLWIGLVAMRPKLLNVENSGYGPLLQYGRTILKDRMMVGTAWPMQPMKRVIEEVRALPVETDIADAWLGGNARRFLGLRSPDIETSRG</sequence>
<dbReference type="PANTHER" id="PTHR21240:SF19">
    <property type="entry name" value="CATALYTIC_ HYDROLASE"/>
    <property type="match status" value="1"/>
</dbReference>
<dbReference type="Pfam" id="PF04909">
    <property type="entry name" value="Amidohydro_2"/>
    <property type="match status" value="1"/>
</dbReference>
<feature type="domain" description="Amidohydrolase-related" evidence="2">
    <location>
        <begin position="62"/>
        <end position="282"/>
    </location>
</feature>
<evidence type="ECO:0000259" key="2">
    <source>
        <dbReference type="Pfam" id="PF04909"/>
    </source>
</evidence>
<dbReference type="SUPFAM" id="SSF51556">
    <property type="entry name" value="Metallo-dependent hydrolases"/>
    <property type="match status" value="1"/>
</dbReference>
<keyword evidence="4" id="KW-1185">Reference proteome</keyword>
<comment type="caution">
    <text evidence="3">The sequence shown here is derived from an EMBL/GenBank/DDBJ whole genome shotgun (WGS) entry which is preliminary data.</text>
</comment>
<dbReference type="GO" id="GO:0016831">
    <property type="term" value="F:carboxy-lyase activity"/>
    <property type="evidence" value="ECO:0007669"/>
    <property type="project" value="InterPro"/>
</dbReference>
<protein>
    <submittedName>
        <fullName evidence="3">Amidohydrolase</fullName>
    </submittedName>
</protein>